<name>A0A078FTY3_BRANA</name>
<evidence type="ECO:0000313" key="1">
    <source>
        <dbReference type="EMBL" id="CDY17980.1"/>
    </source>
</evidence>
<accession>A0A078FTY3</accession>
<organism evidence="1 2">
    <name type="scientific">Brassica napus</name>
    <name type="common">Rape</name>
    <dbReference type="NCBI Taxonomy" id="3708"/>
    <lineage>
        <taxon>Eukaryota</taxon>
        <taxon>Viridiplantae</taxon>
        <taxon>Streptophyta</taxon>
        <taxon>Embryophyta</taxon>
        <taxon>Tracheophyta</taxon>
        <taxon>Spermatophyta</taxon>
        <taxon>Magnoliopsida</taxon>
        <taxon>eudicotyledons</taxon>
        <taxon>Gunneridae</taxon>
        <taxon>Pentapetalae</taxon>
        <taxon>rosids</taxon>
        <taxon>malvids</taxon>
        <taxon>Brassicales</taxon>
        <taxon>Brassicaceae</taxon>
        <taxon>Brassiceae</taxon>
        <taxon>Brassica</taxon>
    </lineage>
</organism>
<dbReference type="EMBL" id="LK032080">
    <property type="protein sequence ID" value="CDY17980.1"/>
    <property type="molecule type" value="Genomic_DNA"/>
</dbReference>
<proteinExistence type="predicted"/>
<keyword evidence="2" id="KW-1185">Reference proteome</keyword>
<reference evidence="1 2" key="1">
    <citation type="journal article" date="2014" name="Science">
        <title>Plant genetics. Early allopolyploid evolution in the post-Neolithic Brassica napus oilseed genome.</title>
        <authorList>
            <person name="Chalhoub B."/>
            <person name="Denoeud F."/>
            <person name="Liu S."/>
            <person name="Parkin I.A."/>
            <person name="Tang H."/>
            <person name="Wang X."/>
            <person name="Chiquet J."/>
            <person name="Belcram H."/>
            <person name="Tong C."/>
            <person name="Samans B."/>
            <person name="Correa M."/>
            <person name="Da Silva C."/>
            <person name="Just J."/>
            <person name="Falentin C."/>
            <person name="Koh C.S."/>
            <person name="Le Clainche I."/>
            <person name="Bernard M."/>
            <person name="Bento P."/>
            <person name="Noel B."/>
            <person name="Labadie K."/>
            <person name="Alberti A."/>
            <person name="Charles M."/>
            <person name="Arnaud D."/>
            <person name="Guo H."/>
            <person name="Daviaud C."/>
            <person name="Alamery S."/>
            <person name="Jabbari K."/>
            <person name="Zhao M."/>
            <person name="Edger P.P."/>
            <person name="Chelaifa H."/>
            <person name="Tack D."/>
            <person name="Lassalle G."/>
            <person name="Mestiri I."/>
            <person name="Schnel N."/>
            <person name="Le Paslier M.C."/>
            <person name="Fan G."/>
            <person name="Renault V."/>
            <person name="Bayer P.E."/>
            <person name="Golicz A.A."/>
            <person name="Manoli S."/>
            <person name="Lee T.H."/>
            <person name="Thi V.H."/>
            <person name="Chalabi S."/>
            <person name="Hu Q."/>
            <person name="Fan C."/>
            <person name="Tollenaere R."/>
            <person name="Lu Y."/>
            <person name="Battail C."/>
            <person name="Shen J."/>
            <person name="Sidebottom C.H."/>
            <person name="Wang X."/>
            <person name="Canaguier A."/>
            <person name="Chauveau A."/>
            <person name="Berard A."/>
            <person name="Deniot G."/>
            <person name="Guan M."/>
            <person name="Liu Z."/>
            <person name="Sun F."/>
            <person name="Lim Y.P."/>
            <person name="Lyons E."/>
            <person name="Town C.D."/>
            <person name="Bancroft I."/>
            <person name="Wang X."/>
            <person name="Meng J."/>
            <person name="Ma J."/>
            <person name="Pires J.C."/>
            <person name="King G.J."/>
            <person name="Brunel D."/>
            <person name="Delourme R."/>
            <person name="Renard M."/>
            <person name="Aury J.M."/>
            <person name="Adams K.L."/>
            <person name="Batley J."/>
            <person name="Snowdon R.J."/>
            <person name="Tost J."/>
            <person name="Edwards D."/>
            <person name="Zhou Y."/>
            <person name="Hua W."/>
            <person name="Sharpe A.G."/>
            <person name="Paterson A.H."/>
            <person name="Guan C."/>
            <person name="Wincker P."/>
        </authorList>
    </citation>
    <scope>NUCLEOTIDE SEQUENCE [LARGE SCALE GENOMIC DNA]</scope>
    <source>
        <strain evidence="2">cv. Darmor-bzh</strain>
    </source>
</reference>
<dbReference type="AlphaFoldDB" id="A0A078FTY3"/>
<protein>
    <submittedName>
        <fullName evidence="1">BnaC03g30520D protein</fullName>
    </submittedName>
</protein>
<dbReference type="PaxDb" id="3708-A0A078FTY3"/>
<dbReference type="Proteomes" id="UP000028999">
    <property type="component" value="Unassembled WGS sequence"/>
</dbReference>
<sequence length="38" mass="4276">MMKFCFMTSIPGGLGIPHELSNTEIIKYFVCLVVDINN</sequence>
<gene>
    <name evidence="1" type="primary">BnaC03g30520D</name>
    <name evidence="1" type="ORF">GSBRNA2T00002355001</name>
</gene>
<evidence type="ECO:0000313" key="2">
    <source>
        <dbReference type="Proteomes" id="UP000028999"/>
    </source>
</evidence>
<dbReference type="Gramene" id="CDY17980">
    <property type="protein sequence ID" value="CDY17980"/>
    <property type="gene ID" value="GSBRNA2T00002355001"/>
</dbReference>